<feature type="signal peptide" evidence="6">
    <location>
        <begin position="1"/>
        <end position="18"/>
    </location>
</feature>
<dbReference type="PANTHER" id="PTHR10009">
    <property type="entry name" value="PROTEIN YELLOW-RELATED"/>
    <property type="match status" value="1"/>
</dbReference>
<evidence type="ECO:0000256" key="3">
    <source>
        <dbReference type="ARBA" id="ARBA00022525"/>
    </source>
</evidence>
<dbReference type="Gene3D" id="2.120.10.30">
    <property type="entry name" value="TolB, C-terminal domain"/>
    <property type="match status" value="1"/>
</dbReference>
<feature type="chain" id="PRO_5008270625" evidence="6">
    <location>
        <begin position="19"/>
        <end position="402"/>
    </location>
</feature>
<name>A0A195E208_9HYME</name>
<comment type="similarity">
    <text evidence="2">Belongs to the major royal jelly protein family.</text>
</comment>
<dbReference type="InterPro" id="IPR017996">
    <property type="entry name" value="MRJP/yellow-related"/>
</dbReference>
<dbReference type="GO" id="GO:0005576">
    <property type="term" value="C:extracellular region"/>
    <property type="evidence" value="ECO:0007669"/>
    <property type="project" value="UniProtKB-SubCell"/>
</dbReference>
<dbReference type="PRINTS" id="PR01366">
    <property type="entry name" value="ROYALJELLY"/>
</dbReference>
<keyword evidence="5" id="KW-0325">Glycoprotein</keyword>
<gene>
    <name evidence="7" type="ORF">ALC57_08536</name>
</gene>
<protein>
    <submittedName>
        <fullName evidence="7">Major royal jelly protein 1</fullName>
    </submittedName>
</protein>
<evidence type="ECO:0000256" key="5">
    <source>
        <dbReference type="ARBA" id="ARBA00023180"/>
    </source>
</evidence>
<keyword evidence="8" id="KW-1185">Reference proteome</keyword>
<dbReference type="PANTHER" id="PTHR10009:SF7">
    <property type="entry name" value="GH10609P-RELATED"/>
    <property type="match status" value="1"/>
</dbReference>
<dbReference type="AlphaFoldDB" id="A0A195E208"/>
<reference evidence="7 8" key="1">
    <citation type="submission" date="2015-09" db="EMBL/GenBank/DDBJ databases">
        <title>Trachymyrmex cornetzi WGS genome.</title>
        <authorList>
            <person name="Nygaard S."/>
            <person name="Hu H."/>
            <person name="Boomsma J."/>
            <person name="Zhang G."/>
        </authorList>
    </citation>
    <scope>NUCLEOTIDE SEQUENCE [LARGE SCALE GENOMIC DNA]</scope>
    <source>
        <strain evidence="7">Tcor2-1</strain>
        <tissue evidence="7">Whole body</tissue>
    </source>
</reference>
<keyword evidence="4 6" id="KW-0732">Signal</keyword>
<evidence type="ECO:0000313" key="8">
    <source>
        <dbReference type="Proteomes" id="UP000078492"/>
    </source>
</evidence>
<comment type="subcellular location">
    <subcellularLocation>
        <location evidence="1">Secreted</location>
    </subcellularLocation>
</comment>
<organism evidence="7 8">
    <name type="scientific">Trachymyrmex cornetzi</name>
    <dbReference type="NCBI Taxonomy" id="471704"/>
    <lineage>
        <taxon>Eukaryota</taxon>
        <taxon>Metazoa</taxon>
        <taxon>Ecdysozoa</taxon>
        <taxon>Arthropoda</taxon>
        <taxon>Hexapoda</taxon>
        <taxon>Insecta</taxon>
        <taxon>Pterygota</taxon>
        <taxon>Neoptera</taxon>
        <taxon>Endopterygota</taxon>
        <taxon>Hymenoptera</taxon>
        <taxon>Apocrita</taxon>
        <taxon>Aculeata</taxon>
        <taxon>Formicoidea</taxon>
        <taxon>Formicidae</taxon>
        <taxon>Myrmicinae</taxon>
        <taxon>Trachymyrmex</taxon>
    </lineage>
</organism>
<dbReference type="InterPro" id="IPR011042">
    <property type="entry name" value="6-blade_b-propeller_TolB-like"/>
</dbReference>
<sequence length="402" mass="46355">MGHLFTLLILSMAIVSFGIKVNFVHNWRYCEYEWESQQQKEDAINSDTYNPYKCLFVEALKAEDGRIFITNTRVFGPGSPATLSIVTNKTGPGGPLLRPYPDWSWHNSNCTCDGIINVYYIYIRCNHIFVLDDGEIGETNKQICNPKLLIFDLKNDMLVKTIYIPLDIATNKTGSGLLVDVLVYVPNEKCTHFLDKMIIFMADTKGNGIVVYDSSRKHMCRVESDYMKPTDTTFHVEGENFTYAGGIFSMTIMYDGKYSTFNIMKLYYAPVSRKEIYKIKIKTLMECPNKEEANKQTKLVKKLSNQVVGLSSTCHYIFYTDTRTNSILGTNTYTKSPNNTVVLAQDDEKLQIISQTDISTYWGRLTGLSNRFQKYFQQTYNLSDINFRYFEMDLHEIFKKMD</sequence>
<keyword evidence="3" id="KW-0964">Secreted</keyword>
<evidence type="ECO:0000256" key="4">
    <source>
        <dbReference type="ARBA" id="ARBA00022729"/>
    </source>
</evidence>
<dbReference type="Pfam" id="PF03022">
    <property type="entry name" value="MRJP"/>
    <property type="match status" value="1"/>
</dbReference>
<dbReference type="STRING" id="471704.A0A195E208"/>
<dbReference type="EMBL" id="KQ979776">
    <property type="protein sequence ID" value="KYN19180.1"/>
    <property type="molecule type" value="Genomic_DNA"/>
</dbReference>
<evidence type="ECO:0000256" key="2">
    <source>
        <dbReference type="ARBA" id="ARBA00009127"/>
    </source>
</evidence>
<evidence type="ECO:0000256" key="6">
    <source>
        <dbReference type="SAM" id="SignalP"/>
    </source>
</evidence>
<proteinExistence type="inferred from homology"/>
<accession>A0A195E208</accession>
<dbReference type="Proteomes" id="UP000078492">
    <property type="component" value="Unassembled WGS sequence"/>
</dbReference>
<evidence type="ECO:0000256" key="1">
    <source>
        <dbReference type="ARBA" id="ARBA00004613"/>
    </source>
</evidence>
<evidence type="ECO:0000313" key="7">
    <source>
        <dbReference type="EMBL" id="KYN19180.1"/>
    </source>
</evidence>